<dbReference type="OrthoDB" id="408631at2759"/>
<feature type="domain" description="Carboxylesterase type B" evidence="4">
    <location>
        <begin position="43"/>
        <end position="558"/>
    </location>
</feature>
<keyword evidence="2 3" id="KW-0378">Hydrolase</keyword>
<evidence type="ECO:0000256" key="3">
    <source>
        <dbReference type="RuleBase" id="RU361235"/>
    </source>
</evidence>
<dbReference type="STRING" id="983965.A0A2T4CK73"/>
<dbReference type="InterPro" id="IPR002018">
    <property type="entry name" value="CarbesteraseB"/>
</dbReference>
<dbReference type="InterPro" id="IPR019826">
    <property type="entry name" value="Carboxylesterase_B_AS"/>
</dbReference>
<proteinExistence type="inferred from homology"/>
<evidence type="ECO:0000259" key="4">
    <source>
        <dbReference type="Pfam" id="PF00135"/>
    </source>
</evidence>
<dbReference type="InterPro" id="IPR050309">
    <property type="entry name" value="Type-B_Carboxylest/Lipase"/>
</dbReference>
<reference evidence="5 6" key="1">
    <citation type="submission" date="2016-07" db="EMBL/GenBank/DDBJ databases">
        <title>Multiple horizontal gene transfer events from other fungi enriched the ability of initially mycotrophic Trichoderma (Ascomycota) to feed on dead plant biomass.</title>
        <authorList>
            <consortium name="DOE Joint Genome Institute"/>
            <person name="Aerts A."/>
            <person name="Atanasova L."/>
            <person name="Chenthamara K."/>
            <person name="Zhang J."/>
            <person name="Grujic M."/>
            <person name="Henrissat B."/>
            <person name="Kuo A."/>
            <person name="Salamov A."/>
            <person name="Lipzen A."/>
            <person name="Labutti K."/>
            <person name="Barry K."/>
            <person name="Miao Y."/>
            <person name="Rahimi M.J."/>
            <person name="Shen Q."/>
            <person name="Grigoriev I.V."/>
            <person name="Kubicek C.P."/>
            <person name="Druzhinina I.S."/>
        </authorList>
    </citation>
    <scope>NUCLEOTIDE SEQUENCE [LARGE SCALE GENOMIC DNA]</scope>
    <source>
        <strain evidence="5 6">ATCC 18648</strain>
    </source>
</reference>
<dbReference type="Pfam" id="PF00135">
    <property type="entry name" value="COesterase"/>
    <property type="match status" value="1"/>
</dbReference>
<dbReference type="InterPro" id="IPR029058">
    <property type="entry name" value="AB_hydrolase_fold"/>
</dbReference>
<dbReference type="PANTHER" id="PTHR11559">
    <property type="entry name" value="CARBOXYLESTERASE"/>
    <property type="match status" value="1"/>
</dbReference>
<dbReference type="Proteomes" id="UP000240760">
    <property type="component" value="Unassembled WGS sequence"/>
</dbReference>
<dbReference type="GO" id="GO:0016787">
    <property type="term" value="F:hydrolase activity"/>
    <property type="evidence" value="ECO:0007669"/>
    <property type="project" value="UniProtKB-KW"/>
</dbReference>
<dbReference type="PROSITE" id="PS00122">
    <property type="entry name" value="CARBOXYLESTERASE_B_1"/>
    <property type="match status" value="1"/>
</dbReference>
<dbReference type="EC" id="3.1.1.-" evidence="3"/>
<dbReference type="SUPFAM" id="SSF53474">
    <property type="entry name" value="alpha/beta-Hydrolases"/>
    <property type="match status" value="1"/>
</dbReference>
<dbReference type="EMBL" id="KZ679126">
    <property type="protein sequence ID" value="PTB81944.1"/>
    <property type="molecule type" value="Genomic_DNA"/>
</dbReference>
<evidence type="ECO:0000313" key="5">
    <source>
        <dbReference type="EMBL" id="PTB81944.1"/>
    </source>
</evidence>
<dbReference type="AlphaFoldDB" id="A0A2T4CK73"/>
<sequence>MTGGAALYCTKCTKYTNAAIHQQALPTVDLGYQVHRAISFDEHYKTYNFTNIPYAEPPLGPLRFTAPVSPQKRKSGVQNGSIGKVCPQANPDWLALGEMFTSAYGLNQLPFNVTQAKEALSQLPPPPEDDRITEDCLVLDVLVPQKVFDKRSSIRKRGSKPTKGAPVLAWIYGGGYVIGEKSMFGTPSDLMAASQSNGHDGAIWVAMNYRLGAFGFLSGPTLQQNGGTPNAGLLDQRLALEWVQKHIHLFGGDPDNVTIMGVSAGGGSIMHQITAWGGSKPAPFRRAIPQSAGIVPVPGNREQEQIFNDFLALLNVSTLSEARALPSSALLAANFKQVAAAPYGAFSYGPVVDGTFVPGMPSKLFLQGAYAKGIEIFSTYNSHEGIIFTDPSAFDNESLLRRQLGSIFTSLTSEDYQHVFETLYPATYDGSQPYTDVLGRAQLIIAEAALTCNQNSLIKAAQKQGIAAFGFQNSVWPAVHGGDQPYLFSHGPTPGVDAEIASIAKDAIAGFVNNGSPIKSPTGGISFPPYGRDGSILNFVANATSVIHDPSSNKRCDWWQKALYY</sequence>
<gene>
    <name evidence="5" type="ORF">M440DRAFT_345033</name>
</gene>
<accession>A0A2T4CK73</accession>
<comment type="similarity">
    <text evidence="1 3">Belongs to the type-B carboxylesterase/lipase family.</text>
</comment>
<evidence type="ECO:0000256" key="1">
    <source>
        <dbReference type="ARBA" id="ARBA00005964"/>
    </source>
</evidence>
<evidence type="ECO:0000256" key="2">
    <source>
        <dbReference type="ARBA" id="ARBA00022801"/>
    </source>
</evidence>
<dbReference type="Gene3D" id="3.40.50.1820">
    <property type="entry name" value="alpha/beta hydrolase"/>
    <property type="match status" value="1"/>
</dbReference>
<protein>
    <recommendedName>
        <fullName evidence="3">Carboxylic ester hydrolase</fullName>
        <ecNumber evidence="3">3.1.1.-</ecNumber>
    </recommendedName>
</protein>
<evidence type="ECO:0000313" key="6">
    <source>
        <dbReference type="Proteomes" id="UP000240760"/>
    </source>
</evidence>
<name>A0A2T4CK73_TRILO</name>
<organism evidence="5 6">
    <name type="scientific">Trichoderma longibrachiatum ATCC 18648</name>
    <dbReference type="NCBI Taxonomy" id="983965"/>
    <lineage>
        <taxon>Eukaryota</taxon>
        <taxon>Fungi</taxon>
        <taxon>Dikarya</taxon>
        <taxon>Ascomycota</taxon>
        <taxon>Pezizomycotina</taxon>
        <taxon>Sordariomycetes</taxon>
        <taxon>Hypocreomycetidae</taxon>
        <taxon>Hypocreales</taxon>
        <taxon>Hypocreaceae</taxon>
        <taxon>Trichoderma</taxon>
    </lineage>
</organism>
<keyword evidence="6" id="KW-1185">Reference proteome</keyword>